<name>A0ABS9TVF5_9MICC</name>
<organism evidence="1 2">
    <name type="scientific">Sinomonas terrae</name>
    <dbReference type="NCBI Taxonomy" id="2908838"/>
    <lineage>
        <taxon>Bacteria</taxon>
        <taxon>Bacillati</taxon>
        <taxon>Actinomycetota</taxon>
        <taxon>Actinomycetes</taxon>
        <taxon>Micrococcales</taxon>
        <taxon>Micrococcaceae</taxon>
        <taxon>Sinomonas</taxon>
    </lineage>
</organism>
<keyword evidence="2" id="KW-1185">Reference proteome</keyword>
<evidence type="ECO:0000313" key="2">
    <source>
        <dbReference type="Proteomes" id="UP001202922"/>
    </source>
</evidence>
<accession>A0ABS9TVF5</accession>
<comment type="caution">
    <text evidence="1">The sequence shown here is derived from an EMBL/GenBank/DDBJ whole genome shotgun (WGS) entry which is preliminary data.</text>
</comment>
<proteinExistence type="predicted"/>
<sequence length="78" mass="8841">MPSLRHALRLEPRANSEQQFARLPEAGPPPSYVFPLPKEVIAMLQRVVRALSLKIDAGRIEANRAEVHREMSLTLTLR</sequence>
<dbReference type="RefSeq" id="WP_241050062.1">
    <property type="nucleotide sequence ID" value="NZ_JAKZBV010000001.1"/>
</dbReference>
<gene>
    <name evidence="1" type="ORF">L0M17_00095</name>
</gene>
<dbReference type="Proteomes" id="UP001202922">
    <property type="component" value="Unassembled WGS sequence"/>
</dbReference>
<evidence type="ECO:0000313" key="1">
    <source>
        <dbReference type="EMBL" id="MCH6468397.1"/>
    </source>
</evidence>
<dbReference type="EMBL" id="JAKZBV010000001">
    <property type="protein sequence ID" value="MCH6468397.1"/>
    <property type="molecule type" value="Genomic_DNA"/>
</dbReference>
<protein>
    <submittedName>
        <fullName evidence="1">Uncharacterized protein</fullName>
    </submittedName>
</protein>
<reference evidence="1 2" key="1">
    <citation type="submission" date="2022-03" db="EMBL/GenBank/DDBJ databases">
        <title>Sinomonas sp. isolated from a soil.</title>
        <authorList>
            <person name="Han J."/>
            <person name="Kim D.-U."/>
        </authorList>
    </citation>
    <scope>NUCLEOTIDE SEQUENCE [LARGE SCALE GENOMIC DNA]</scope>
    <source>
        <strain evidence="1 2">5-5</strain>
    </source>
</reference>